<proteinExistence type="predicted"/>
<reference evidence="1 2" key="1">
    <citation type="submission" date="2024-07" db="EMBL/GenBank/DDBJ databases">
        <title>Section-level genome sequencing and comparative genomics of Aspergillus sections Usti and Cavernicolus.</title>
        <authorList>
            <consortium name="Lawrence Berkeley National Laboratory"/>
            <person name="Nybo J.L."/>
            <person name="Vesth T.C."/>
            <person name="Theobald S."/>
            <person name="Frisvad J.C."/>
            <person name="Larsen T.O."/>
            <person name="Kjaerboelling I."/>
            <person name="Rothschild-Mancinelli K."/>
            <person name="Lyhne E.K."/>
            <person name="Kogle M.E."/>
            <person name="Barry K."/>
            <person name="Clum A."/>
            <person name="Na H."/>
            <person name="Ledsgaard L."/>
            <person name="Lin J."/>
            <person name="Lipzen A."/>
            <person name="Kuo A."/>
            <person name="Riley R."/>
            <person name="Mondo S."/>
            <person name="Labutti K."/>
            <person name="Haridas S."/>
            <person name="Pangalinan J."/>
            <person name="Salamov A.A."/>
            <person name="Simmons B.A."/>
            <person name="Magnuson J.K."/>
            <person name="Chen J."/>
            <person name="Drula E."/>
            <person name="Henrissat B."/>
            <person name="Wiebenga A."/>
            <person name="Lubbers R.J."/>
            <person name="Gomes A.C."/>
            <person name="Makela M.R."/>
            <person name="Stajich J."/>
            <person name="Grigoriev I.V."/>
            <person name="Mortensen U.H."/>
            <person name="De Vries R.P."/>
            <person name="Baker S.E."/>
            <person name="Andersen M.R."/>
        </authorList>
    </citation>
    <scope>NUCLEOTIDE SEQUENCE [LARGE SCALE GENOMIC DNA]</scope>
    <source>
        <strain evidence="1 2">CBS 209.92</strain>
    </source>
</reference>
<accession>A0ABR4FMF5</accession>
<dbReference type="EMBL" id="JBFTWV010000180">
    <property type="protein sequence ID" value="KAL2784426.1"/>
    <property type="molecule type" value="Genomic_DNA"/>
</dbReference>
<sequence length="179" mass="19972">MIDDREVKLKVDQRVRFLIDGAHVCRMVSRGMCGPSIRACFPGSRPLIRQEAKSFGLSEKLTYGPRREIATVERKLLEGSTGSVTGAELAKGISGCTDKSQPFESAEMKQATKLRRHILHTRSIILRRVVKMDGEDPEGIAHSRPLHSLREALDLLLMKNDDSAVEEWNRNGVQARGHG</sequence>
<evidence type="ECO:0000313" key="1">
    <source>
        <dbReference type="EMBL" id="KAL2784426.1"/>
    </source>
</evidence>
<keyword evidence="2" id="KW-1185">Reference proteome</keyword>
<protein>
    <submittedName>
        <fullName evidence="1">Uncharacterized protein</fullName>
    </submittedName>
</protein>
<comment type="caution">
    <text evidence="1">The sequence shown here is derived from an EMBL/GenBank/DDBJ whole genome shotgun (WGS) entry which is preliminary data.</text>
</comment>
<evidence type="ECO:0000313" key="2">
    <source>
        <dbReference type="Proteomes" id="UP001610563"/>
    </source>
</evidence>
<dbReference type="Proteomes" id="UP001610563">
    <property type="component" value="Unassembled WGS sequence"/>
</dbReference>
<organism evidence="1 2">
    <name type="scientific">Aspergillus keveii</name>
    <dbReference type="NCBI Taxonomy" id="714993"/>
    <lineage>
        <taxon>Eukaryota</taxon>
        <taxon>Fungi</taxon>
        <taxon>Dikarya</taxon>
        <taxon>Ascomycota</taxon>
        <taxon>Pezizomycotina</taxon>
        <taxon>Eurotiomycetes</taxon>
        <taxon>Eurotiomycetidae</taxon>
        <taxon>Eurotiales</taxon>
        <taxon>Aspergillaceae</taxon>
        <taxon>Aspergillus</taxon>
        <taxon>Aspergillus subgen. Nidulantes</taxon>
    </lineage>
</organism>
<gene>
    <name evidence="1" type="ORF">BJX66DRAFT_344041</name>
</gene>
<name>A0ABR4FMF5_9EURO</name>